<dbReference type="GO" id="GO:0016887">
    <property type="term" value="F:ATP hydrolysis activity"/>
    <property type="evidence" value="ECO:0007669"/>
    <property type="project" value="InterPro"/>
</dbReference>
<keyword evidence="3" id="KW-0536">Nodulation</keyword>
<accession>A0A2A8D0Z6</accession>
<name>A0A2A8D0Z6_9BACT</name>
<dbReference type="InterPro" id="IPR027417">
    <property type="entry name" value="P-loop_NTPase"/>
</dbReference>
<dbReference type="OrthoDB" id="750260at2"/>
<evidence type="ECO:0000259" key="6">
    <source>
        <dbReference type="PROSITE" id="PS50893"/>
    </source>
</evidence>
<evidence type="ECO:0000256" key="5">
    <source>
        <dbReference type="ARBA" id="ARBA00022840"/>
    </source>
</evidence>
<evidence type="ECO:0000256" key="4">
    <source>
        <dbReference type="ARBA" id="ARBA00022741"/>
    </source>
</evidence>
<comment type="caution">
    <text evidence="7">The sequence shown here is derived from an EMBL/GenBank/DDBJ whole genome shotgun (WGS) entry which is preliminary data.</text>
</comment>
<keyword evidence="5" id="KW-0067">ATP-binding</keyword>
<dbReference type="SMART" id="SM00382">
    <property type="entry name" value="AAA"/>
    <property type="match status" value="1"/>
</dbReference>
<evidence type="ECO:0000256" key="2">
    <source>
        <dbReference type="ARBA" id="ARBA00022448"/>
    </source>
</evidence>
<organism evidence="7 8">
    <name type="scientific">Longibacter salinarum</name>
    <dbReference type="NCBI Taxonomy" id="1850348"/>
    <lineage>
        <taxon>Bacteria</taxon>
        <taxon>Pseudomonadati</taxon>
        <taxon>Rhodothermota</taxon>
        <taxon>Rhodothermia</taxon>
        <taxon>Rhodothermales</taxon>
        <taxon>Salisaetaceae</taxon>
        <taxon>Longibacter</taxon>
    </lineage>
</organism>
<proteinExistence type="inferred from homology"/>
<dbReference type="PANTHER" id="PTHR42711">
    <property type="entry name" value="ABC TRANSPORTER ATP-BINDING PROTEIN"/>
    <property type="match status" value="1"/>
</dbReference>
<dbReference type="RefSeq" id="WP_098074723.1">
    <property type="nucleotide sequence ID" value="NZ_PDEQ01000002.1"/>
</dbReference>
<evidence type="ECO:0000313" key="7">
    <source>
        <dbReference type="EMBL" id="PEN14550.1"/>
    </source>
</evidence>
<protein>
    <submittedName>
        <fullName evidence="7">ABC transporter</fullName>
    </submittedName>
</protein>
<dbReference type="InterPro" id="IPR050763">
    <property type="entry name" value="ABC_transporter_ATP-binding"/>
</dbReference>
<dbReference type="SUPFAM" id="SSF52540">
    <property type="entry name" value="P-loop containing nucleoside triphosphate hydrolases"/>
    <property type="match status" value="1"/>
</dbReference>
<feature type="domain" description="ABC transporter" evidence="6">
    <location>
        <begin position="6"/>
        <end position="236"/>
    </location>
</feature>
<dbReference type="InterPro" id="IPR025302">
    <property type="entry name" value="DrrA1/2-like_C"/>
</dbReference>
<dbReference type="AlphaFoldDB" id="A0A2A8D0Z6"/>
<dbReference type="Proteomes" id="UP000220102">
    <property type="component" value="Unassembled WGS sequence"/>
</dbReference>
<dbReference type="InterPro" id="IPR003439">
    <property type="entry name" value="ABC_transporter-like_ATP-bd"/>
</dbReference>
<sequence>MPAPAVAIEGLSHRYGSHEALSDLSLHIEEGALHGLLGPNGSGKTTLFRILSTLMPPSEGQASVFGLSTTDEPSAVRARLGSVFQDYALDENLSVRENLRFQGALYGLRGEALQERIKHLLTLFDVYDRADDRVDTLSGGLQRRVDLARGLLHRPELLLLDEPTTGLDPMARRTFWQAIDRLREDEGTTLLVATHLMEEAERCDQVAILANGRLVANGSPDALKAELGGEMLWIESDDPSALRDHIESQFGIRADIAGESLQIAHEDAPQLLSSLYEALGDHIRSATVRQPTLEDVFVSRAGVQPDDEPKGVLRNS</sequence>
<comment type="similarity">
    <text evidence="1">Belongs to the ABC transporter superfamily.</text>
</comment>
<evidence type="ECO:0000256" key="1">
    <source>
        <dbReference type="ARBA" id="ARBA00005417"/>
    </source>
</evidence>
<evidence type="ECO:0000256" key="3">
    <source>
        <dbReference type="ARBA" id="ARBA00022458"/>
    </source>
</evidence>
<gene>
    <name evidence="7" type="ORF">CRI94_05865</name>
</gene>
<dbReference type="PANTHER" id="PTHR42711:SF5">
    <property type="entry name" value="ABC TRANSPORTER ATP-BINDING PROTEIN NATA"/>
    <property type="match status" value="1"/>
</dbReference>
<reference evidence="7 8" key="1">
    <citation type="submission" date="2017-10" db="EMBL/GenBank/DDBJ databases">
        <title>Draft genome of Longibacter Salinarum.</title>
        <authorList>
            <person name="Goh K.M."/>
            <person name="Shamsir M.S."/>
            <person name="Lim S.W."/>
        </authorList>
    </citation>
    <scope>NUCLEOTIDE SEQUENCE [LARGE SCALE GENOMIC DNA]</scope>
    <source>
        <strain evidence="7 8">KCTC 52045</strain>
    </source>
</reference>
<dbReference type="Pfam" id="PF13732">
    <property type="entry name" value="DrrA1-3_C"/>
    <property type="match status" value="1"/>
</dbReference>
<dbReference type="InterPro" id="IPR003593">
    <property type="entry name" value="AAA+_ATPase"/>
</dbReference>
<dbReference type="EMBL" id="PDEQ01000002">
    <property type="protein sequence ID" value="PEN14550.1"/>
    <property type="molecule type" value="Genomic_DNA"/>
</dbReference>
<dbReference type="Gene3D" id="3.40.50.300">
    <property type="entry name" value="P-loop containing nucleotide triphosphate hydrolases"/>
    <property type="match status" value="1"/>
</dbReference>
<evidence type="ECO:0000313" key="8">
    <source>
        <dbReference type="Proteomes" id="UP000220102"/>
    </source>
</evidence>
<keyword evidence="2" id="KW-0813">Transport</keyword>
<dbReference type="PROSITE" id="PS50893">
    <property type="entry name" value="ABC_TRANSPORTER_2"/>
    <property type="match status" value="1"/>
</dbReference>
<keyword evidence="4" id="KW-0547">Nucleotide-binding</keyword>
<keyword evidence="8" id="KW-1185">Reference proteome</keyword>
<dbReference type="Pfam" id="PF00005">
    <property type="entry name" value="ABC_tran"/>
    <property type="match status" value="1"/>
</dbReference>
<dbReference type="GO" id="GO:0005524">
    <property type="term" value="F:ATP binding"/>
    <property type="evidence" value="ECO:0007669"/>
    <property type="project" value="UniProtKB-KW"/>
</dbReference>